<gene>
    <name evidence="4" type="ORF">FBQ74_04755</name>
</gene>
<dbReference type="OrthoDB" id="5901526at2"/>
<feature type="domain" description="Outer membrane protein beta-barrel" evidence="3">
    <location>
        <begin position="6"/>
        <end position="185"/>
    </location>
</feature>
<organism evidence="4 5">
    <name type="scientific">Salinimonas iocasae</name>
    <dbReference type="NCBI Taxonomy" id="2572577"/>
    <lineage>
        <taxon>Bacteria</taxon>
        <taxon>Pseudomonadati</taxon>
        <taxon>Pseudomonadota</taxon>
        <taxon>Gammaproteobacteria</taxon>
        <taxon>Alteromonadales</taxon>
        <taxon>Alteromonadaceae</taxon>
        <taxon>Alteromonas/Salinimonas group</taxon>
        <taxon>Salinimonas</taxon>
    </lineage>
</organism>
<evidence type="ECO:0000256" key="2">
    <source>
        <dbReference type="SAM" id="SignalP"/>
    </source>
</evidence>
<dbReference type="RefSeq" id="WP_139755582.1">
    <property type="nucleotide sequence ID" value="NZ_CP039852.1"/>
</dbReference>
<dbReference type="Proteomes" id="UP000304912">
    <property type="component" value="Chromosome"/>
</dbReference>
<dbReference type="Gene3D" id="2.40.160.20">
    <property type="match status" value="1"/>
</dbReference>
<feature type="chain" id="PRO_5022752654" evidence="2">
    <location>
        <begin position="24"/>
        <end position="185"/>
    </location>
</feature>
<dbReference type="InterPro" id="IPR011250">
    <property type="entry name" value="OMP/PagP_B-barrel"/>
</dbReference>
<proteinExistence type="predicted"/>
<keyword evidence="5" id="KW-1185">Reference proteome</keyword>
<sequence length="185" mass="20294">MQRNTFAALVLAGCAFSSSVAVAADNIYLGGNISRQTIDVGGRDFNVFSVLAGYKFSDYWSLETRLGTGLSDYTESYEFGGSSYLNKEEIDWQASVNIRGAYPVTHNLSVFGVVGYSETEIDRVSREDDSVRFSGSFEDTTGVSYGAGLNYHISDNISATLEYQVLPELSGFDWDSLALGVQYHF</sequence>
<dbReference type="Pfam" id="PF13505">
    <property type="entry name" value="OMP_b-brl"/>
    <property type="match status" value="1"/>
</dbReference>
<name>A0A5B7YC61_9ALTE</name>
<dbReference type="InterPro" id="IPR027385">
    <property type="entry name" value="Beta-barrel_OMP"/>
</dbReference>
<dbReference type="EMBL" id="CP039852">
    <property type="protein sequence ID" value="QCZ92833.1"/>
    <property type="molecule type" value="Genomic_DNA"/>
</dbReference>
<dbReference type="AlphaFoldDB" id="A0A5B7YC61"/>
<reference evidence="4 5" key="1">
    <citation type="submission" date="2019-04" db="EMBL/GenBank/DDBJ databases">
        <title>Salinimonas iocasae sp. nov., a halophilic bacterium isolated from the outer tube casing of tubeworms in Okinawa Trough.</title>
        <authorList>
            <person name="Zhang H."/>
            <person name="Wang H."/>
            <person name="Li C."/>
        </authorList>
    </citation>
    <scope>NUCLEOTIDE SEQUENCE [LARGE SCALE GENOMIC DNA]</scope>
    <source>
        <strain evidence="4 5">KX18D6</strain>
    </source>
</reference>
<accession>A0A5B7YC61</accession>
<evidence type="ECO:0000313" key="5">
    <source>
        <dbReference type="Proteomes" id="UP000304912"/>
    </source>
</evidence>
<evidence type="ECO:0000259" key="3">
    <source>
        <dbReference type="Pfam" id="PF13505"/>
    </source>
</evidence>
<keyword evidence="1 2" id="KW-0732">Signal</keyword>
<evidence type="ECO:0000313" key="4">
    <source>
        <dbReference type="EMBL" id="QCZ92833.1"/>
    </source>
</evidence>
<feature type="signal peptide" evidence="2">
    <location>
        <begin position="1"/>
        <end position="23"/>
    </location>
</feature>
<dbReference type="SUPFAM" id="SSF56925">
    <property type="entry name" value="OMPA-like"/>
    <property type="match status" value="1"/>
</dbReference>
<dbReference type="KEGG" id="salk:FBQ74_04755"/>
<evidence type="ECO:0000256" key="1">
    <source>
        <dbReference type="ARBA" id="ARBA00022729"/>
    </source>
</evidence>
<protein>
    <submittedName>
        <fullName evidence="4">Porin family protein</fullName>
    </submittedName>
</protein>